<keyword evidence="5" id="KW-0547">Nucleotide-binding</keyword>
<dbReference type="Pfam" id="PF02463">
    <property type="entry name" value="SMC_N"/>
    <property type="match status" value="1"/>
</dbReference>
<dbReference type="InterPro" id="IPR003395">
    <property type="entry name" value="RecF/RecN/SMC_N"/>
</dbReference>
<feature type="region of interest" description="Disordered" evidence="13">
    <location>
        <begin position="1"/>
        <end position="93"/>
    </location>
</feature>
<keyword evidence="4" id="KW-0158">Chromosome</keyword>
<dbReference type="Gene3D" id="3.40.50.300">
    <property type="entry name" value="P-loop containing nucleotide triphosphate hydrolases"/>
    <property type="match status" value="2"/>
</dbReference>
<evidence type="ECO:0000256" key="12">
    <source>
        <dbReference type="SAM" id="Coils"/>
    </source>
</evidence>
<comment type="subcellular location">
    <subcellularLocation>
        <location evidence="2">Chromosome</location>
    </subcellularLocation>
    <subcellularLocation>
        <location evidence="1">Nucleus</location>
    </subcellularLocation>
</comment>
<feature type="region of interest" description="Disordered" evidence="13">
    <location>
        <begin position="1039"/>
        <end position="1058"/>
    </location>
</feature>
<dbReference type="AlphaFoldDB" id="A0A2H3JBY7"/>
<organism evidence="15 16">
    <name type="scientific">Wolfiporia cocos (strain MD-104)</name>
    <name type="common">Brown rot fungus</name>
    <dbReference type="NCBI Taxonomy" id="742152"/>
    <lineage>
        <taxon>Eukaryota</taxon>
        <taxon>Fungi</taxon>
        <taxon>Dikarya</taxon>
        <taxon>Basidiomycota</taxon>
        <taxon>Agaricomycotina</taxon>
        <taxon>Agaricomycetes</taxon>
        <taxon>Polyporales</taxon>
        <taxon>Phaeolaceae</taxon>
        <taxon>Wolfiporia</taxon>
    </lineage>
</organism>
<dbReference type="GO" id="GO:0035861">
    <property type="term" value="C:site of double-strand break"/>
    <property type="evidence" value="ECO:0007669"/>
    <property type="project" value="TreeGrafter"/>
</dbReference>
<keyword evidence="15" id="KW-0378">Hydrolase</keyword>
<dbReference type="GO" id="GO:0016787">
    <property type="term" value="F:hydrolase activity"/>
    <property type="evidence" value="ECO:0007669"/>
    <property type="project" value="UniProtKB-KW"/>
</dbReference>
<evidence type="ECO:0000256" key="8">
    <source>
        <dbReference type="ARBA" id="ARBA00023054"/>
    </source>
</evidence>
<proteinExistence type="inferred from homology"/>
<dbReference type="GO" id="GO:0000724">
    <property type="term" value="P:double-strand break repair via homologous recombination"/>
    <property type="evidence" value="ECO:0007669"/>
    <property type="project" value="TreeGrafter"/>
</dbReference>
<evidence type="ECO:0000256" key="13">
    <source>
        <dbReference type="SAM" id="MobiDB-lite"/>
    </source>
</evidence>
<keyword evidence="6" id="KW-0227">DNA damage</keyword>
<gene>
    <name evidence="15" type="ORF">WOLCODRAFT_136490</name>
</gene>
<dbReference type="GO" id="GO:0003684">
    <property type="term" value="F:damaged DNA binding"/>
    <property type="evidence" value="ECO:0007669"/>
    <property type="project" value="TreeGrafter"/>
</dbReference>
<dbReference type="EMBL" id="KB468053">
    <property type="protein sequence ID" value="PCH39760.1"/>
    <property type="molecule type" value="Genomic_DNA"/>
</dbReference>
<evidence type="ECO:0000256" key="7">
    <source>
        <dbReference type="ARBA" id="ARBA00022840"/>
    </source>
</evidence>
<feature type="coiled-coil region" evidence="12">
    <location>
        <begin position="800"/>
        <end position="979"/>
    </location>
</feature>
<sequence length="1147" mass="131252">MAKRRAVTINSDDEDGLRRSSQSSKRARTNDVIEDEADEALRTSKSKRKGKERQRDDEDADEEEDEDEESLKQVTPDEDEEKRFEEEHEEEIREKLMSKGRIQGGVAEMGIIESLEMHHFMCHRFLTFKFGPQINFIIGHNGSGKSAVLSALTVALGGKATSTGRGSGLKSFIREGAEVAEVTVAIKNQGEEAYRPRDYGKTIYITRRFTKEGASSYKIRSAGGQVISNKREELSAICDHMNIQVDNPMNILTQDAARQFLSASQPADKYKFFLRGTQLGQLSEEYQICLEHIGIARKTLLRKREDIPDLQDRLDEATARFREAAAAREQRHKADELKKELAWAHVASKEQELSKQLQEVAKLERRIPKIQADMDKTEAEFQRVSNEIAALEGDSAALGDIATIMSEKEKLTTQIRENKSRISSYRSEEGRMDQSIKNIKQQIEGLQERIQTEQARILEDTQFKRDETSRQLEEAKHNFAEAEQQLQTLQEEKAQKIAEIKEVEQRGKALQQQREGIKSRVDQCQNMVQRCLDTEKSQLAPFGRDMDKVLAEIQRANWYGNKPVGPIGMYVKLRDAHTWAPLMRVQLGNFMSAFALTDARDRSTLDRILRKYGNGHAQIIIAEVDIFDYSRGEPPPEVLTVLRALDVSDPYVLRVLINSAHIESTVIAPSRSEADAALRNLGRGVAWSADLYRVMRYAEGGGQSNPLSQLNRGDPRQMLFSERDPSAEKRRWQEEFRTAEQELLAANEEISSAQQRYNQLKGEIRALNDREARQQTHVRDLKAIRDTFQDEANEEVPITIQGLEQALHDMEEEKAFVMSQFQVTVEKRVAIDETQVPLLERLREINDQISNFESERAAITTNIEKAVIDRMEAQSRIAFYNKKLAEEQAKIDDTKAVADNLQTEFQNWTVSAEEYCNGLRVDNPRPAEEIQRSLDAVQAALREREKRHGATIEEMTIEVNKAKQELENAKKDFKSCMALNRTLKRSMRMRLARWQEFRRHIALRCKVYFQYHLSNRGYYGKVLFDHTAGTLQLKVQTDDQTLTQNSREKDPRSLSGGEKSFSTICLLLSLWESIGCPIRCLDEFDVFMDAVNRRISMKMMIETANASERKQYVLITPQDMTNIPIGNTVRVHRMTDPERGQGVLGFA</sequence>
<dbReference type="GO" id="GO:0003697">
    <property type="term" value="F:single-stranded DNA binding"/>
    <property type="evidence" value="ECO:0007669"/>
    <property type="project" value="TreeGrafter"/>
</dbReference>
<reference evidence="15 16" key="1">
    <citation type="journal article" date="2012" name="Science">
        <title>The Paleozoic origin of enzymatic lignin decomposition reconstructed from 31 fungal genomes.</title>
        <authorList>
            <person name="Floudas D."/>
            <person name="Binder M."/>
            <person name="Riley R."/>
            <person name="Barry K."/>
            <person name="Blanchette R.A."/>
            <person name="Henrissat B."/>
            <person name="Martinez A.T."/>
            <person name="Otillar R."/>
            <person name="Spatafora J.W."/>
            <person name="Yadav J.S."/>
            <person name="Aerts A."/>
            <person name="Benoit I."/>
            <person name="Boyd A."/>
            <person name="Carlson A."/>
            <person name="Copeland A."/>
            <person name="Coutinho P.M."/>
            <person name="de Vries R.P."/>
            <person name="Ferreira P."/>
            <person name="Findley K."/>
            <person name="Foster B."/>
            <person name="Gaskell J."/>
            <person name="Glotzer D."/>
            <person name="Gorecki P."/>
            <person name="Heitman J."/>
            <person name="Hesse C."/>
            <person name="Hori C."/>
            <person name="Igarashi K."/>
            <person name="Jurgens J.A."/>
            <person name="Kallen N."/>
            <person name="Kersten P."/>
            <person name="Kohler A."/>
            <person name="Kuees U."/>
            <person name="Kumar T.K.A."/>
            <person name="Kuo A."/>
            <person name="LaButti K."/>
            <person name="Larrondo L.F."/>
            <person name="Lindquist E."/>
            <person name="Ling A."/>
            <person name="Lombard V."/>
            <person name="Lucas S."/>
            <person name="Lundell T."/>
            <person name="Martin R."/>
            <person name="McLaughlin D.J."/>
            <person name="Morgenstern I."/>
            <person name="Morin E."/>
            <person name="Murat C."/>
            <person name="Nagy L.G."/>
            <person name="Nolan M."/>
            <person name="Ohm R.A."/>
            <person name="Patyshakuliyeva A."/>
            <person name="Rokas A."/>
            <person name="Ruiz-Duenas F.J."/>
            <person name="Sabat G."/>
            <person name="Salamov A."/>
            <person name="Samejima M."/>
            <person name="Schmutz J."/>
            <person name="Slot J.C."/>
            <person name="St John F."/>
            <person name="Stenlid J."/>
            <person name="Sun H."/>
            <person name="Sun S."/>
            <person name="Syed K."/>
            <person name="Tsang A."/>
            <person name="Wiebenga A."/>
            <person name="Young D."/>
            <person name="Pisabarro A."/>
            <person name="Eastwood D.C."/>
            <person name="Martin F."/>
            <person name="Cullen D."/>
            <person name="Grigoriev I.V."/>
            <person name="Hibbett D.S."/>
        </authorList>
    </citation>
    <scope>NUCLEOTIDE SEQUENCE [LARGE SCALE GENOMIC DNA]</scope>
    <source>
        <strain evidence="15 16">MD-104</strain>
    </source>
</reference>
<keyword evidence="8 12" id="KW-0175">Coiled coil</keyword>
<evidence type="ECO:0000256" key="2">
    <source>
        <dbReference type="ARBA" id="ARBA00004286"/>
    </source>
</evidence>
<keyword evidence="10" id="KW-0234">DNA repair</keyword>
<keyword evidence="9" id="KW-0233">DNA recombination</keyword>
<dbReference type="PANTHER" id="PTHR19306:SF6">
    <property type="entry name" value="STRUCTURAL MAINTENANCE OF CHROMOSOMES PROTEIN 6"/>
    <property type="match status" value="1"/>
</dbReference>
<dbReference type="Proteomes" id="UP000218811">
    <property type="component" value="Unassembled WGS sequence"/>
</dbReference>
<keyword evidence="11" id="KW-0539">Nucleus</keyword>
<keyword evidence="16" id="KW-1185">Reference proteome</keyword>
<evidence type="ECO:0000259" key="14">
    <source>
        <dbReference type="Pfam" id="PF02463"/>
    </source>
</evidence>
<evidence type="ECO:0000256" key="4">
    <source>
        <dbReference type="ARBA" id="ARBA00022454"/>
    </source>
</evidence>
<dbReference type="OMA" id="MCHDHFY"/>
<dbReference type="GO" id="GO:0005524">
    <property type="term" value="F:ATP binding"/>
    <property type="evidence" value="ECO:0007669"/>
    <property type="project" value="UniProtKB-KW"/>
</dbReference>
<evidence type="ECO:0000256" key="5">
    <source>
        <dbReference type="ARBA" id="ARBA00022741"/>
    </source>
</evidence>
<feature type="coiled-coil region" evidence="12">
    <location>
        <begin position="729"/>
        <end position="770"/>
    </location>
</feature>
<dbReference type="InterPro" id="IPR027417">
    <property type="entry name" value="P-loop_NTPase"/>
</dbReference>
<name>A0A2H3JBY7_WOLCO</name>
<feature type="compositionally biased region" description="Acidic residues" evidence="13">
    <location>
        <begin position="57"/>
        <end position="69"/>
    </location>
</feature>
<dbReference type="OrthoDB" id="10072614at2759"/>
<dbReference type="GO" id="GO:0005634">
    <property type="term" value="C:nucleus"/>
    <property type="evidence" value="ECO:0007669"/>
    <property type="project" value="UniProtKB-SubCell"/>
</dbReference>
<evidence type="ECO:0000256" key="6">
    <source>
        <dbReference type="ARBA" id="ARBA00022763"/>
    </source>
</evidence>
<feature type="compositionally biased region" description="Basic and acidic residues" evidence="13">
    <location>
        <begin position="81"/>
        <end position="93"/>
    </location>
</feature>
<dbReference type="STRING" id="742152.A0A2H3JBY7"/>
<evidence type="ECO:0000313" key="15">
    <source>
        <dbReference type="EMBL" id="PCH39760.1"/>
    </source>
</evidence>
<dbReference type="Gene3D" id="1.10.287.1490">
    <property type="match status" value="1"/>
</dbReference>
<comment type="similarity">
    <text evidence="3">Belongs to the SMC family. SMC6 subfamily.</text>
</comment>
<evidence type="ECO:0000256" key="9">
    <source>
        <dbReference type="ARBA" id="ARBA00023172"/>
    </source>
</evidence>
<dbReference type="SUPFAM" id="SSF52540">
    <property type="entry name" value="P-loop containing nucleoside triphosphate hydrolases"/>
    <property type="match status" value="1"/>
</dbReference>
<evidence type="ECO:0000256" key="10">
    <source>
        <dbReference type="ARBA" id="ARBA00023204"/>
    </source>
</evidence>
<accession>A0A2H3JBY7</accession>
<evidence type="ECO:0000256" key="1">
    <source>
        <dbReference type="ARBA" id="ARBA00004123"/>
    </source>
</evidence>
<evidence type="ECO:0000313" key="16">
    <source>
        <dbReference type="Proteomes" id="UP000218811"/>
    </source>
</evidence>
<keyword evidence="7" id="KW-0067">ATP-binding</keyword>
<evidence type="ECO:0000256" key="11">
    <source>
        <dbReference type="ARBA" id="ARBA00023242"/>
    </source>
</evidence>
<protein>
    <submittedName>
        <fullName evidence="15">Nucleoside triphosphate hydrolase protein</fullName>
    </submittedName>
</protein>
<dbReference type="PANTHER" id="PTHR19306">
    <property type="entry name" value="STRUCTURAL MAINTENANCE OF CHROMOSOMES 5,6 SMC5, SMC6"/>
    <property type="match status" value="1"/>
</dbReference>
<feature type="coiled-coil region" evidence="12">
    <location>
        <begin position="300"/>
        <end position="520"/>
    </location>
</feature>
<dbReference type="GO" id="GO:0030915">
    <property type="term" value="C:Smc5-Smc6 complex"/>
    <property type="evidence" value="ECO:0007669"/>
    <property type="project" value="TreeGrafter"/>
</dbReference>
<feature type="domain" description="RecF/RecN/SMC N-terminal" evidence="14">
    <location>
        <begin position="112"/>
        <end position="1120"/>
    </location>
</feature>
<evidence type="ECO:0000256" key="3">
    <source>
        <dbReference type="ARBA" id="ARBA00006793"/>
    </source>
</evidence>